<proteinExistence type="predicted"/>
<dbReference type="KEGG" id="gax:Pan161_28850"/>
<evidence type="ECO:0000313" key="2">
    <source>
        <dbReference type="Proteomes" id="UP000316855"/>
    </source>
</evidence>
<reference evidence="1 2" key="1">
    <citation type="submission" date="2019-02" db="EMBL/GenBank/DDBJ databases">
        <title>Deep-cultivation of Planctomycetes and their phenomic and genomic characterization uncovers novel biology.</title>
        <authorList>
            <person name="Wiegand S."/>
            <person name="Jogler M."/>
            <person name="Boedeker C."/>
            <person name="Pinto D."/>
            <person name="Vollmers J."/>
            <person name="Rivas-Marin E."/>
            <person name="Kohn T."/>
            <person name="Peeters S.H."/>
            <person name="Heuer A."/>
            <person name="Rast P."/>
            <person name="Oberbeckmann S."/>
            <person name="Bunk B."/>
            <person name="Jeske O."/>
            <person name="Meyerdierks A."/>
            <person name="Storesund J.E."/>
            <person name="Kallscheuer N."/>
            <person name="Luecker S."/>
            <person name="Lage O.M."/>
            <person name="Pohl T."/>
            <person name="Merkel B.J."/>
            <person name="Hornburger P."/>
            <person name="Mueller R.-W."/>
            <person name="Bruemmer F."/>
            <person name="Labrenz M."/>
            <person name="Spormann A.M."/>
            <person name="Op den Camp H."/>
            <person name="Overmann J."/>
            <person name="Amann R."/>
            <person name="Jetten M.S.M."/>
            <person name="Mascher T."/>
            <person name="Medema M.H."/>
            <person name="Devos D.P."/>
            <person name="Kaster A.-K."/>
            <person name="Ovreas L."/>
            <person name="Rohde M."/>
            <person name="Galperin M.Y."/>
            <person name="Jogler C."/>
        </authorList>
    </citation>
    <scope>NUCLEOTIDE SEQUENCE [LARGE SCALE GENOMIC DNA]</scope>
    <source>
        <strain evidence="1 2">Pan161</strain>
    </source>
</reference>
<dbReference type="AlphaFoldDB" id="A0A517VE06"/>
<dbReference type="EMBL" id="CP036343">
    <property type="protein sequence ID" value="QDT91229.1"/>
    <property type="molecule type" value="Genomic_DNA"/>
</dbReference>
<gene>
    <name evidence="1" type="ORF">Pan161_28850</name>
</gene>
<organism evidence="1 2">
    <name type="scientific">Gimesia algae</name>
    <dbReference type="NCBI Taxonomy" id="2527971"/>
    <lineage>
        <taxon>Bacteria</taxon>
        <taxon>Pseudomonadati</taxon>
        <taxon>Planctomycetota</taxon>
        <taxon>Planctomycetia</taxon>
        <taxon>Planctomycetales</taxon>
        <taxon>Planctomycetaceae</taxon>
        <taxon>Gimesia</taxon>
    </lineage>
</organism>
<evidence type="ECO:0000313" key="1">
    <source>
        <dbReference type="EMBL" id="QDT91229.1"/>
    </source>
</evidence>
<keyword evidence="2" id="KW-1185">Reference proteome</keyword>
<accession>A0A517VE06</accession>
<protein>
    <submittedName>
        <fullName evidence="1">Uncharacterized protein</fullName>
    </submittedName>
</protein>
<dbReference type="Proteomes" id="UP000316855">
    <property type="component" value="Chromosome"/>
</dbReference>
<sequence>MKFGVVEDNRKLTEQSHDLNDNVPIQDHDALTSVCVFINLLVGLLGKW</sequence>
<name>A0A517VE06_9PLAN</name>
<dbReference type="RefSeq" id="WP_197995866.1">
    <property type="nucleotide sequence ID" value="NZ_CP036343.1"/>
</dbReference>